<organism evidence="2 3">
    <name type="scientific">Natrinema salaciae</name>
    <dbReference type="NCBI Taxonomy" id="1186196"/>
    <lineage>
        <taxon>Archaea</taxon>
        <taxon>Methanobacteriati</taxon>
        <taxon>Methanobacteriota</taxon>
        <taxon>Stenosarchaea group</taxon>
        <taxon>Halobacteria</taxon>
        <taxon>Halobacteriales</taxon>
        <taxon>Natrialbaceae</taxon>
        <taxon>Natrinema</taxon>
    </lineage>
</organism>
<name>A0A1H9JVF0_9EURY</name>
<protein>
    <submittedName>
        <fullName evidence="2">Uncharacterized protein</fullName>
    </submittedName>
</protein>
<feature type="transmembrane region" description="Helical" evidence="1">
    <location>
        <begin position="43"/>
        <end position="69"/>
    </location>
</feature>
<keyword evidence="1" id="KW-0812">Transmembrane</keyword>
<reference evidence="3" key="1">
    <citation type="submission" date="2016-10" db="EMBL/GenBank/DDBJ databases">
        <authorList>
            <person name="Varghese N."/>
            <person name="Submissions S."/>
        </authorList>
    </citation>
    <scope>NUCLEOTIDE SEQUENCE [LARGE SCALE GENOMIC DNA]</scope>
    <source>
        <strain evidence="3">DSM 25055</strain>
    </source>
</reference>
<dbReference type="AlphaFoldDB" id="A0A1H9JVF0"/>
<dbReference type="STRING" id="1186196.SAMN04489841_2699"/>
<accession>A0A1H9JVF0</accession>
<evidence type="ECO:0000313" key="3">
    <source>
        <dbReference type="Proteomes" id="UP000199114"/>
    </source>
</evidence>
<evidence type="ECO:0000313" key="2">
    <source>
        <dbReference type="EMBL" id="SEQ90809.1"/>
    </source>
</evidence>
<dbReference type="EMBL" id="FOFD01000003">
    <property type="protein sequence ID" value="SEQ90809.1"/>
    <property type="molecule type" value="Genomic_DNA"/>
</dbReference>
<evidence type="ECO:0000256" key="1">
    <source>
        <dbReference type="SAM" id="Phobius"/>
    </source>
</evidence>
<gene>
    <name evidence="2" type="ORF">SAMN04489841_2699</name>
</gene>
<proteinExistence type="predicted"/>
<sequence>MVSHNMAIGQYRDDPAEMDDIEREVAAAQYPEGGLVVGLGVGIVLPLVTLEALLFLTPLLGGVVGFALGRRVRDYAIRRRRADRTPGE</sequence>
<keyword evidence="1" id="KW-1133">Transmembrane helix</keyword>
<keyword evidence="3" id="KW-1185">Reference proteome</keyword>
<keyword evidence="1" id="KW-0472">Membrane</keyword>
<dbReference type="Proteomes" id="UP000199114">
    <property type="component" value="Unassembled WGS sequence"/>
</dbReference>